<feature type="compositionally biased region" description="Low complexity" evidence="1">
    <location>
        <begin position="1"/>
        <end position="14"/>
    </location>
</feature>
<sequence>MGAGASEAAAEVGVLRGSQRSRRPDPMPALLQVATAGYIVARARRRIRNRAGRYTLEHQAEYVTPPGRPSGPRWLSHEGFEGLDDAGKIEDALGAGIGV</sequence>
<reference evidence="2" key="1">
    <citation type="submission" date="2020-03" db="EMBL/GenBank/DDBJ databases">
        <title>Hybrid Assembly of Korean Phytophthora infestans isolates.</title>
        <authorList>
            <person name="Prokchorchik M."/>
            <person name="Lee Y."/>
            <person name="Seo J."/>
            <person name="Cho J.-H."/>
            <person name="Park Y.-E."/>
            <person name="Jang D.-C."/>
            <person name="Im J.-S."/>
            <person name="Choi J.-G."/>
            <person name="Park H.-J."/>
            <person name="Lee G.-B."/>
            <person name="Lee Y.-G."/>
            <person name="Hong S.-Y."/>
            <person name="Cho K."/>
            <person name="Sohn K.H."/>
        </authorList>
    </citation>
    <scope>NUCLEOTIDE SEQUENCE</scope>
    <source>
        <strain evidence="2">KR_2_A2</strain>
    </source>
</reference>
<proteinExistence type="predicted"/>
<feature type="region of interest" description="Disordered" evidence="1">
    <location>
        <begin position="1"/>
        <end position="27"/>
    </location>
</feature>
<evidence type="ECO:0000256" key="1">
    <source>
        <dbReference type="SAM" id="MobiDB-lite"/>
    </source>
</evidence>
<evidence type="ECO:0000313" key="3">
    <source>
        <dbReference type="Proteomes" id="UP000704712"/>
    </source>
</evidence>
<dbReference type="EMBL" id="JAACNO010000621">
    <property type="protein sequence ID" value="KAF4146321.1"/>
    <property type="molecule type" value="Genomic_DNA"/>
</dbReference>
<comment type="caution">
    <text evidence="2">The sequence shown here is derived from an EMBL/GenBank/DDBJ whole genome shotgun (WGS) entry which is preliminary data.</text>
</comment>
<accession>A0A8S9V0G3</accession>
<organism evidence="2 3">
    <name type="scientific">Phytophthora infestans</name>
    <name type="common">Potato late blight agent</name>
    <name type="synonym">Botrytis infestans</name>
    <dbReference type="NCBI Taxonomy" id="4787"/>
    <lineage>
        <taxon>Eukaryota</taxon>
        <taxon>Sar</taxon>
        <taxon>Stramenopiles</taxon>
        <taxon>Oomycota</taxon>
        <taxon>Peronosporomycetes</taxon>
        <taxon>Peronosporales</taxon>
        <taxon>Peronosporaceae</taxon>
        <taxon>Phytophthora</taxon>
    </lineage>
</organism>
<name>A0A8S9V0G3_PHYIN</name>
<dbReference type="Proteomes" id="UP000704712">
    <property type="component" value="Unassembled WGS sequence"/>
</dbReference>
<gene>
    <name evidence="2" type="ORF">GN958_ATG04507</name>
</gene>
<protein>
    <submittedName>
        <fullName evidence="2">Uncharacterized protein</fullName>
    </submittedName>
</protein>
<dbReference type="AlphaFoldDB" id="A0A8S9V0G3"/>
<evidence type="ECO:0000313" key="2">
    <source>
        <dbReference type="EMBL" id="KAF4146321.1"/>
    </source>
</evidence>